<organism evidence="11 12">
    <name type="scientific">Pseudoprevotella muciniphila</name>
    <dbReference type="NCBI Taxonomy" id="2133944"/>
    <lineage>
        <taxon>Bacteria</taxon>
        <taxon>Pseudomonadati</taxon>
        <taxon>Bacteroidota</taxon>
        <taxon>Bacteroidia</taxon>
        <taxon>Bacteroidales</taxon>
        <taxon>Prevotellaceae</taxon>
        <taxon>Pseudoprevotella</taxon>
    </lineage>
</organism>
<feature type="binding site" evidence="9">
    <location>
        <position position="99"/>
    </location>
    <ligand>
        <name>ATP</name>
        <dbReference type="ChEBI" id="CHEBI:30616"/>
    </ligand>
</feature>
<feature type="binding site" evidence="9">
    <location>
        <begin position="123"/>
        <end position="129"/>
    </location>
    <ligand>
        <name>ATP</name>
        <dbReference type="ChEBI" id="CHEBI:30616"/>
    </ligand>
</feature>
<feature type="binding site" evidence="9">
    <location>
        <position position="18"/>
    </location>
    <ligand>
        <name>ATP</name>
        <dbReference type="ChEBI" id="CHEBI:30616"/>
    </ligand>
</feature>
<evidence type="ECO:0000256" key="6">
    <source>
        <dbReference type="ARBA" id="ARBA00022842"/>
    </source>
</evidence>
<evidence type="ECO:0000256" key="8">
    <source>
        <dbReference type="ARBA" id="ARBA00029346"/>
    </source>
</evidence>
<dbReference type="GO" id="GO:0005524">
    <property type="term" value="F:ATP binding"/>
    <property type="evidence" value="ECO:0007669"/>
    <property type="project" value="UniProtKB-KW"/>
</dbReference>
<name>A0A5P8E7D9_9BACT</name>
<dbReference type="AlphaFoldDB" id="A0A5P8E7D9"/>
<keyword evidence="1 9" id="KW-0963">Cytoplasm</keyword>
<evidence type="ECO:0000256" key="4">
    <source>
        <dbReference type="ARBA" id="ARBA00022741"/>
    </source>
</evidence>
<dbReference type="Pfam" id="PF01467">
    <property type="entry name" value="CTP_transf_like"/>
    <property type="match status" value="1"/>
</dbReference>
<proteinExistence type="inferred from homology"/>
<dbReference type="InterPro" id="IPR001980">
    <property type="entry name" value="PPAT"/>
</dbReference>
<feature type="binding site" evidence="9">
    <location>
        <position position="42"/>
    </location>
    <ligand>
        <name>substrate</name>
    </ligand>
</feature>
<feature type="site" description="Transition state stabilizer" evidence="9">
    <location>
        <position position="18"/>
    </location>
</feature>
<evidence type="ECO:0000256" key="7">
    <source>
        <dbReference type="ARBA" id="ARBA00022993"/>
    </source>
</evidence>
<dbReference type="GO" id="GO:0015937">
    <property type="term" value="P:coenzyme A biosynthetic process"/>
    <property type="evidence" value="ECO:0007669"/>
    <property type="project" value="UniProtKB-UniRule"/>
</dbReference>
<accession>A0A5P8E7D9</accession>
<dbReference type="GO" id="GO:0004595">
    <property type="term" value="F:pantetheine-phosphate adenylyltransferase activity"/>
    <property type="evidence" value="ECO:0007669"/>
    <property type="project" value="UniProtKB-UniRule"/>
</dbReference>
<dbReference type="NCBIfam" id="TIGR01510">
    <property type="entry name" value="coaD_prev_kdtB"/>
    <property type="match status" value="1"/>
</dbReference>
<feature type="binding site" evidence="9">
    <location>
        <position position="74"/>
    </location>
    <ligand>
        <name>substrate</name>
    </ligand>
</feature>
<comment type="similarity">
    <text evidence="9">Belongs to the bacterial CoaD family.</text>
</comment>
<feature type="binding site" evidence="9">
    <location>
        <begin position="89"/>
        <end position="91"/>
    </location>
    <ligand>
        <name>ATP</name>
        <dbReference type="ChEBI" id="CHEBI:30616"/>
    </ligand>
</feature>
<keyword evidence="4 9" id="KW-0547">Nucleotide-binding</keyword>
<comment type="function">
    <text evidence="9">Reversibly transfers an adenylyl group from ATP to 4'-phosphopantetheine, yielding dephospho-CoA (dPCoA) and pyrophosphate.</text>
</comment>
<dbReference type="SUPFAM" id="SSF52374">
    <property type="entry name" value="Nucleotidylyl transferase"/>
    <property type="match status" value="1"/>
</dbReference>
<protein>
    <recommendedName>
        <fullName evidence="9">Phosphopantetheine adenylyltransferase</fullName>
        <ecNumber evidence="9">2.7.7.3</ecNumber>
    </recommendedName>
    <alternativeName>
        <fullName evidence="9">Dephospho-CoA pyrophosphorylase</fullName>
    </alternativeName>
    <alternativeName>
        <fullName evidence="9">Pantetheine-phosphate adenylyltransferase</fullName>
        <shortName evidence="9">PPAT</shortName>
    </alternativeName>
</protein>
<keyword evidence="6 9" id="KW-0460">Magnesium</keyword>
<dbReference type="EC" id="2.7.7.3" evidence="9"/>
<dbReference type="GO" id="GO:0005737">
    <property type="term" value="C:cytoplasm"/>
    <property type="evidence" value="ECO:0007669"/>
    <property type="project" value="UniProtKB-SubCell"/>
</dbReference>
<dbReference type="UniPathway" id="UPA00241">
    <property type="reaction ID" value="UER00355"/>
</dbReference>
<dbReference type="OrthoDB" id="9806661at2"/>
<reference evidence="11 12" key="1">
    <citation type="submission" date="2018-11" db="EMBL/GenBank/DDBJ databases">
        <authorList>
            <person name="Na S.W."/>
            <person name="Baik M."/>
        </authorList>
    </citation>
    <scope>NUCLEOTIDE SEQUENCE [LARGE SCALE GENOMIC DNA]</scope>
    <source>
        <strain evidence="11 12">E39</strain>
    </source>
</reference>
<evidence type="ECO:0000256" key="3">
    <source>
        <dbReference type="ARBA" id="ARBA00022695"/>
    </source>
</evidence>
<evidence type="ECO:0000256" key="2">
    <source>
        <dbReference type="ARBA" id="ARBA00022679"/>
    </source>
</evidence>
<comment type="subunit">
    <text evidence="9">Homohexamer.</text>
</comment>
<dbReference type="NCBIfam" id="TIGR00125">
    <property type="entry name" value="cyt_tran_rel"/>
    <property type="match status" value="1"/>
</dbReference>
<dbReference type="InterPro" id="IPR014729">
    <property type="entry name" value="Rossmann-like_a/b/a_fold"/>
</dbReference>
<keyword evidence="12" id="KW-1185">Reference proteome</keyword>
<feature type="domain" description="Cytidyltransferase-like" evidence="10">
    <location>
        <begin position="6"/>
        <end position="133"/>
    </location>
</feature>
<comment type="cofactor">
    <cofactor evidence="9">
        <name>Mg(2+)</name>
        <dbReference type="ChEBI" id="CHEBI:18420"/>
    </cofactor>
</comment>
<keyword evidence="7 9" id="KW-0173">Coenzyme A biosynthesis</keyword>
<feature type="binding site" evidence="9">
    <location>
        <position position="88"/>
    </location>
    <ligand>
        <name>substrate</name>
    </ligand>
</feature>
<dbReference type="Proteomes" id="UP000249375">
    <property type="component" value="Chromosome"/>
</dbReference>
<keyword evidence="3 9" id="KW-0548">Nucleotidyltransferase</keyword>
<evidence type="ECO:0000256" key="5">
    <source>
        <dbReference type="ARBA" id="ARBA00022840"/>
    </source>
</evidence>
<comment type="subcellular location">
    <subcellularLocation>
        <location evidence="9">Cytoplasm</location>
    </subcellularLocation>
</comment>
<evidence type="ECO:0000313" key="12">
    <source>
        <dbReference type="Proteomes" id="UP000249375"/>
    </source>
</evidence>
<dbReference type="InterPro" id="IPR004821">
    <property type="entry name" value="Cyt_trans-like"/>
</dbReference>
<evidence type="ECO:0000256" key="1">
    <source>
        <dbReference type="ARBA" id="ARBA00022490"/>
    </source>
</evidence>
<gene>
    <name evidence="9" type="primary">coaD</name>
    <name evidence="11" type="ORF">C7Y71_007700</name>
</gene>
<evidence type="ECO:0000259" key="10">
    <source>
        <dbReference type="Pfam" id="PF01467"/>
    </source>
</evidence>
<feature type="binding site" evidence="9">
    <location>
        <begin position="10"/>
        <end position="11"/>
    </location>
    <ligand>
        <name>ATP</name>
        <dbReference type="ChEBI" id="CHEBI:30616"/>
    </ligand>
</feature>
<dbReference type="PANTHER" id="PTHR21342:SF1">
    <property type="entry name" value="PHOSPHOPANTETHEINE ADENYLYLTRANSFERASE"/>
    <property type="match status" value="1"/>
</dbReference>
<dbReference type="HAMAP" id="MF_00151">
    <property type="entry name" value="PPAT_bact"/>
    <property type="match status" value="1"/>
</dbReference>
<sequence>MKKIAIFPGSFDPFTVGHDSIVKRGLPLFDEIVIGVGINDRKRPLYPTESRVQFISELYRDEPRIKVMSYDDLTIDLAKRIGAQFILRGLRSVKDFEYERDVAAMNKKLGGVETVLLLTEPQHAAISSSVVRELISYGRDVSRFLPELNKPE</sequence>
<keyword evidence="5 9" id="KW-0067">ATP-binding</keyword>
<evidence type="ECO:0000256" key="9">
    <source>
        <dbReference type="HAMAP-Rule" id="MF_00151"/>
    </source>
</evidence>
<dbReference type="PRINTS" id="PR01020">
    <property type="entry name" value="LPSBIOSNTHSS"/>
</dbReference>
<comment type="pathway">
    <text evidence="9">Cofactor biosynthesis; coenzyme A biosynthesis; CoA from (R)-pantothenate: step 4/5.</text>
</comment>
<evidence type="ECO:0000313" key="11">
    <source>
        <dbReference type="EMBL" id="QFQ12911.1"/>
    </source>
</evidence>
<dbReference type="KEGG" id="alq:C7Y71_007700"/>
<dbReference type="RefSeq" id="WP_111897981.1">
    <property type="nucleotide sequence ID" value="NZ_CP033459.1"/>
</dbReference>
<dbReference type="PANTHER" id="PTHR21342">
    <property type="entry name" value="PHOSPHOPANTETHEINE ADENYLYLTRANSFERASE"/>
    <property type="match status" value="1"/>
</dbReference>
<dbReference type="EMBL" id="CP033459">
    <property type="protein sequence ID" value="QFQ12911.1"/>
    <property type="molecule type" value="Genomic_DNA"/>
</dbReference>
<dbReference type="Gene3D" id="3.40.50.620">
    <property type="entry name" value="HUPs"/>
    <property type="match status" value="1"/>
</dbReference>
<feature type="binding site" evidence="9">
    <location>
        <position position="10"/>
    </location>
    <ligand>
        <name>substrate</name>
    </ligand>
</feature>
<keyword evidence="2 9" id="KW-0808">Transferase</keyword>
<comment type="catalytic activity">
    <reaction evidence="8 9">
        <text>(R)-4'-phosphopantetheine + ATP + H(+) = 3'-dephospho-CoA + diphosphate</text>
        <dbReference type="Rhea" id="RHEA:19801"/>
        <dbReference type="ChEBI" id="CHEBI:15378"/>
        <dbReference type="ChEBI" id="CHEBI:30616"/>
        <dbReference type="ChEBI" id="CHEBI:33019"/>
        <dbReference type="ChEBI" id="CHEBI:57328"/>
        <dbReference type="ChEBI" id="CHEBI:61723"/>
        <dbReference type="EC" id="2.7.7.3"/>
    </reaction>
</comment>